<evidence type="ECO:0000256" key="3">
    <source>
        <dbReference type="ARBA" id="ARBA00023155"/>
    </source>
</evidence>
<dbReference type="STRING" id="67801.A0A1B0BKI9"/>
<dbReference type="InterPro" id="IPR001356">
    <property type="entry name" value="HD"/>
</dbReference>
<reference evidence="10" key="1">
    <citation type="submission" date="2015-01" db="EMBL/GenBank/DDBJ databases">
        <authorList>
            <person name="Aksoy S."/>
            <person name="Warren W."/>
            <person name="Wilson R.K."/>
        </authorList>
    </citation>
    <scope>NUCLEOTIDE SEQUENCE [LARGE SCALE GENOMIC DNA]</scope>
    <source>
        <strain evidence="10">IAEA</strain>
    </source>
</reference>
<evidence type="ECO:0000259" key="8">
    <source>
        <dbReference type="PROSITE" id="PS50071"/>
    </source>
</evidence>
<evidence type="ECO:0000256" key="6">
    <source>
        <dbReference type="RuleBase" id="RU000682"/>
    </source>
</evidence>
<dbReference type="GO" id="GO:0005634">
    <property type="term" value="C:nucleus"/>
    <property type="evidence" value="ECO:0007669"/>
    <property type="project" value="UniProtKB-SubCell"/>
</dbReference>
<dbReference type="GO" id="GO:0000981">
    <property type="term" value="F:DNA-binding transcription factor activity, RNA polymerase II-specific"/>
    <property type="evidence" value="ECO:0007669"/>
    <property type="project" value="InterPro"/>
</dbReference>
<dbReference type="EnsemblMetazoa" id="GPPI033109-RA">
    <property type="protein sequence ID" value="GPPI033109-PA"/>
    <property type="gene ID" value="GPPI033109"/>
</dbReference>
<evidence type="ECO:0000256" key="2">
    <source>
        <dbReference type="ARBA" id="ARBA00023125"/>
    </source>
</evidence>
<reference evidence="9" key="2">
    <citation type="submission" date="2020-05" db="UniProtKB">
        <authorList>
            <consortium name="EnsemblMetazoa"/>
        </authorList>
    </citation>
    <scope>IDENTIFICATION</scope>
    <source>
        <strain evidence="9">IAEA</strain>
    </source>
</reference>
<organism evidence="9 10">
    <name type="scientific">Glossina palpalis gambiensis</name>
    <dbReference type="NCBI Taxonomy" id="67801"/>
    <lineage>
        <taxon>Eukaryota</taxon>
        <taxon>Metazoa</taxon>
        <taxon>Ecdysozoa</taxon>
        <taxon>Arthropoda</taxon>
        <taxon>Hexapoda</taxon>
        <taxon>Insecta</taxon>
        <taxon>Pterygota</taxon>
        <taxon>Neoptera</taxon>
        <taxon>Endopterygota</taxon>
        <taxon>Diptera</taxon>
        <taxon>Brachycera</taxon>
        <taxon>Muscomorpha</taxon>
        <taxon>Hippoboscoidea</taxon>
        <taxon>Glossinidae</taxon>
        <taxon>Glossina</taxon>
    </lineage>
</organism>
<evidence type="ECO:0000256" key="7">
    <source>
        <dbReference type="SAM" id="MobiDB-lite"/>
    </source>
</evidence>
<dbReference type="SUPFAM" id="SSF46689">
    <property type="entry name" value="Homeodomain-like"/>
    <property type="match status" value="1"/>
</dbReference>
<dbReference type="CDD" id="cd00086">
    <property type="entry name" value="homeodomain"/>
    <property type="match status" value="1"/>
</dbReference>
<evidence type="ECO:0000313" key="9">
    <source>
        <dbReference type="EnsemblMetazoa" id="GPPI033109-PA"/>
    </source>
</evidence>
<dbReference type="Proteomes" id="UP000092460">
    <property type="component" value="Unassembled WGS sequence"/>
</dbReference>
<keyword evidence="3 5" id="KW-0371">Homeobox</keyword>
<dbReference type="Pfam" id="PF00046">
    <property type="entry name" value="Homeodomain"/>
    <property type="match status" value="1"/>
</dbReference>
<feature type="region of interest" description="Disordered" evidence="7">
    <location>
        <begin position="86"/>
        <end position="121"/>
    </location>
</feature>
<keyword evidence="2 5" id="KW-0238">DNA-binding</keyword>
<dbReference type="SMART" id="SM00389">
    <property type="entry name" value="HOX"/>
    <property type="match status" value="1"/>
</dbReference>
<protein>
    <recommendedName>
        <fullName evidence="8">Homeobox domain-containing protein</fullName>
    </recommendedName>
</protein>
<accession>A0A1B0BKI9</accession>
<proteinExistence type="predicted"/>
<evidence type="ECO:0000256" key="1">
    <source>
        <dbReference type="ARBA" id="ARBA00004123"/>
    </source>
</evidence>
<dbReference type="PANTHER" id="PTHR24329">
    <property type="entry name" value="HOMEOBOX PROTEIN ARISTALESS"/>
    <property type="match status" value="1"/>
</dbReference>
<dbReference type="PROSITE" id="PS00027">
    <property type="entry name" value="HOMEOBOX_1"/>
    <property type="match status" value="1"/>
</dbReference>
<dbReference type="EMBL" id="JXJN01015959">
    <property type="status" value="NOT_ANNOTATED_CDS"/>
    <property type="molecule type" value="Genomic_DNA"/>
</dbReference>
<dbReference type="AlphaFoldDB" id="A0A1B0BKI9"/>
<feature type="compositionally biased region" description="Polar residues" evidence="7">
    <location>
        <begin position="95"/>
        <end position="121"/>
    </location>
</feature>
<dbReference type="PROSITE" id="PS50071">
    <property type="entry name" value="HOMEOBOX_2"/>
    <property type="match status" value="1"/>
</dbReference>
<comment type="subcellular location">
    <subcellularLocation>
        <location evidence="1 5 6">Nucleus</location>
    </subcellularLocation>
</comment>
<feature type="DNA-binding region" description="Homeobox" evidence="5">
    <location>
        <begin position="3"/>
        <end position="57"/>
    </location>
</feature>
<dbReference type="VEuPathDB" id="VectorBase:GPPI033109"/>
<evidence type="ECO:0000313" key="10">
    <source>
        <dbReference type="Proteomes" id="UP000092460"/>
    </source>
</evidence>
<dbReference type="PANTHER" id="PTHR24329:SF543">
    <property type="entry name" value="FI01017P-RELATED"/>
    <property type="match status" value="1"/>
</dbReference>
<dbReference type="Gene3D" id="1.10.10.60">
    <property type="entry name" value="Homeodomain-like"/>
    <property type="match status" value="1"/>
</dbReference>
<keyword evidence="4 5" id="KW-0539">Nucleus</keyword>
<dbReference type="FunFam" id="1.10.10.60:FF:000679">
    <property type="entry name" value="Homeobox protein aristaless"/>
    <property type="match status" value="1"/>
</dbReference>
<evidence type="ECO:0000256" key="5">
    <source>
        <dbReference type="PROSITE-ProRule" id="PRU00108"/>
    </source>
</evidence>
<dbReference type="GO" id="GO:0000977">
    <property type="term" value="F:RNA polymerase II transcription regulatory region sequence-specific DNA binding"/>
    <property type="evidence" value="ECO:0007669"/>
    <property type="project" value="TreeGrafter"/>
</dbReference>
<sequence>MRTTFNTLQLQELERAFQRTHYPDVFFREELAVRIDLTEARVQVWFQNRRAKWRKQEKIGLKEGENLTGSASFEDNGIEQLKQSLGSSLLPDTPPQSSNSLDNESKTTYSNGDGITTPSRMSPNIFLNLNIDHMGLERGGGLSMEWSSYPPTTINDHNYNGLPSTIAKTPPNNNVLNTPTDQQQQESEHSSLNNVILQDHHNAGLIDSSCLNGSLDLVDTNTSASTYDEMRFLCVDQYTIDQFKAECILNMDHNLGLDECDKDVGQLDETNVLHCAHHLTYDHQLQPQQQQSTSQLHHHLQTQLFSTDQQQHNNQESGHLNLMQHFNHTPTAAAVTSMPNNCTITTTATTHLLQDPLQHNLHTLNLDLPVFAGLQGMGSKSPPLLMLDKSMSFNVNVDSIGDLAFNGANNIPYNAYRYMGYALTAIPLNELSNISMENVEIIEAFGLIKSSNSKQHQDGFSEKQLKLIARKVRTEWLDKNALTYSEYDLKIMGQILCYLKVEDIEQIHADALKQAAEWIGSIEKCPFESLQALSNLAKTSEAFGEPETWSTLEVAIIGNMLNGLSQDEINSIDLNKLQLNYFYNIAKNSHMQFNTTKSSKEE</sequence>
<name>A0A1B0BKI9_9MUSC</name>
<evidence type="ECO:0000256" key="4">
    <source>
        <dbReference type="ARBA" id="ARBA00023242"/>
    </source>
</evidence>
<dbReference type="InterPro" id="IPR050649">
    <property type="entry name" value="Paired_Homeobox_TFs"/>
</dbReference>
<keyword evidence="10" id="KW-1185">Reference proteome</keyword>
<dbReference type="InterPro" id="IPR017970">
    <property type="entry name" value="Homeobox_CS"/>
</dbReference>
<dbReference type="InterPro" id="IPR009057">
    <property type="entry name" value="Homeodomain-like_sf"/>
</dbReference>
<feature type="domain" description="Homeobox" evidence="8">
    <location>
        <begin position="1"/>
        <end position="56"/>
    </location>
</feature>